<keyword evidence="2" id="KW-1185">Reference proteome</keyword>
<evidence type="ECO:0000313" key="2">
    <source>
        <dbReference type="Proteomes" id="UP000199481"/>
    </source>
</evidence>
<accession>A0A1H1BTQ6</accession>
<reference evidence="2" key="1">
    <citation type="submission" date="2016-10" db="EMBL/GenBank/DDBJ databases">
        <authorList>
            <person name="Varghese N."/>
            <person name="Submissions S."/>
        </authorList>
    </citation>
    <scope>NUCLEOTIDE SEQUENCE [LARGE SCALE GENOMIC DNA]</scope>
    <source>
        <strain evidence="2">MPL-11</strain>
    </source>
</reference>
<dbReference type="Proteomes" id="UP000199481">
    <property type="component" value="Unassembled WGS sequence"/>
</dbReference>
<proteinExistence type="predicted"/>
<dbReference type="AlphaFoldDB" id="A0A1H1BTQ6"/>
<name>A0A1H1BTQ6_9LACT</name>
<sequence length="102" mass="11787">MRKNKKLLLQDVLSTTMPFNIQTGYVTSQMNNSPSESLKSFLADVDEIEEQKVHGVELLLGATTEEEYKHIKKHNLAYFLDGSYRNDDRKDSNYQGVKDLFQ</sequence>
<dbReference type="EMBL" id="FNJW01000008">
    <property type="protein sequence ID" value="SDQ55352.1"/>
    <property type="molecule type" value="Genomic_DNA"/>
</dbReference>
<gene>
    <name evidence="1" type="ORF">SAMN04487752_2742</name>
</gene>
<dbReference type="OrthoDB" id="2195354at2"/>
<evidence type="ECO:0000313" key="1">
    <source>
        <dbReference type="EMBL" id="SDQ55352.1"/>
    </source>
</evidence>
<protein>
    <submittedName>
        <fullName evidence="1">Uncharacterized protein</fullName>
    </submittedName>
</protein>
<organism evidence="1 2">
    <name type="scientific">Carnobacterium viridans</name>
    <dbReference type="NCBI Taxonomy" id="174587"/>
    <lineage>
        <taxon>Bacteria</taxon>
        <taxon>Bacillati</taxon>
        <taxon>Bacillota</taxon>
        <taxon>Bacilli</taxon>
        <taxon>Lactobacillales</taxon>
        <taxon>Carnobacteriaceae</taxon>
        <taxon>Carnobacterium</taxon>
    </lineage>
</organism>